<dbReference type="Proteomes" id="UP000199584">
    <property type="component" value="Unassembled WGS sequence"/>
</dbReference>
<dbReference type="Pfam" id="PF13432">
    <property type="entry name" value="TPR_16"/>
    <property type="match status" value="1"/>
</dbReference>
<dbReference type="Gene3D" id="1.25.40.10">
    <property type="entry name" value="Tetratricopeptide repeat domain"/>
    <property type="match status" value="4"/>
</dbReference>
<feature type="repeat" description="TPR" evidence="3">
    <location>
        <begin position="262"/>
        <end position="295"/>
    </location>
</feature>
<keyword evidence="5" id="KW-1185">Reference proteome</keyword>
<evidence type="ECO:0000256" key="2">
    <source>
        <dbReference type="ARBA" id="ARBA00022803"/>
    </source>
</evidence>
<dbReference type="EMBL" id="FOYM01000013">
    <property type="protein sequence ID" value="SFR06419.1"/>
    <property type="molecule type" value="Genomic_DNA"/>
</dbReference>
<keyword evidence="2 3" id="KW-0802">TPR repeat</keyword>
<organism evidence="4 5">
    <name type="scientific">Desulfoscipio geothermicus DSM 3669</name>
    <dbReference type="NCBI Taxonomy" id="1121426"/>
    <lineage>
        <taxon>Bacteria</taxon>
        <taxon>Bacillati</taxon>
        <taxon>Bacillota</taxon>
        <taxon>Clostridia</taxon>
        <taxon>Eubacteriales</taxon>
        <taxon>Desulfallaceae</taxon>
        <taxon>Desulfoscipio</taxon>
    </lineage>
</organism>
<dbReference type="SUPFAM" id="SSF48452">
    <property type="entry name" value="TPR-like"/>
    <property type="match status" value="3"/>
</dbReference>
<dbReference type="AlphaFoldDB" id="A0A1I6DLW7"/>
<keyword evidence="1" id="KW-0677">Repeat</keyword>
<dbReference type="PANTHER" id="PTHR44227">
    <property type="match status" value="1"/>
</dbReference>
<dbReference type="InterPro" id="IPR011990">
    <property type="entry name" value="TPR-like_helical_dom_sf"/>
</dbReference>
<proteinExistence type="predicted"/>
<dbReference type="InterPro" id="IPR019734">
    <property type="entry name" value="TPR_rpt"/>
</dbReference>
<dbReference type="GO" id="GO:0030968">
    <property type="term" value="P:endoplasmic reticulum unfolded protein response"/>
    <property type="evidence" value="ECO:0007669"/>
    <property type="project" value="TreeGrafter"/>
</dbReference>
<name>A0A1I6DLW7_9FIRM</name>
<dbReference type="STRING" id="39060.SAMN05660706_11357"/>
<evidence type="ECO:0000256" key="1">
    <source>
        <dbReference type="ARBA" id="ARBA00022737"/>
    </source>
</evidence>
<feature type="repeat" description="TPR" evidence="3">
    <location>
        <begin position="228"/>
        <end position="261"/>
    </location>
</feature>
<dbReference type="InterPro" id="IPR052346">
    <property type="entry name" value="O-mannosyl-transferase_TMTC"/>
</dbReference>
<dbReference type="GO" id="GO:0000030">
    <property type="term" value="F:mannosyltransferase activity"/>
    <property type="evidence" value="ECO:0007669"/>
    <property type="project" value="TreeGrafter"/>
</dbReference>
<evidence type="ECO:0000313" key="5">
    <source>
        <dbReference type="Proteomes" id="UP000199584"/>
    </source>
</evidence>
<reference evidence="5" key="1">
    <citation type="submission" date="2016-10" db="EMBL/GenBank/DDBJ databases">
        <authorList>
            <person name="Varghese N."/>
            <person name="Submissions S."/>
        </authorList>
    </citation>
    <scope>NUCLEOTIDE SEQUENCE [LARGE SCALE GENOMIC DNA]</scope>
    <source>
        <strain evidence="5">DSM 3669</strain>
    </source>
</reference>
<gene>
    <name evidence="4" type="ORF">SAMN05660706_11357</name>
</gene>
<accession>A0A1I6DLW7</accession>
<dbReference type="PROSITE" id="PS50005">
    <property type="entry name" value="TPR"/>
    <property type="match status" value="2"/>
</dbReference>
<evidence type="ECO:0000256" key="3">
    <source>
        <dbReference type="PROSITE-ProRule" id="PRU00339"/>
    </source>
</evidence>
<dbReference type="GO" id="GO:0035269">
    <property type="term" value="P:protein O-linked glycosylation via mannose"/>
    <property type="evidence" value="ECO:0007669"/>
    <property type="project" value="TreeGrafter"/>
</dbReference>
<protein>
    <submittedName>
        <fullName evidence="4">Tetratricopeptide repeat-containing protein</fullName>
    </submittedName>
</protein>
<evidence type="ECO:0000313" key="4">
    <source>
        <dbReference type="EMBL" id="SFR06419.1"/>
    </source>
</evidence>
<sequence>MVIGMVRNLKEFKFSLLLLFSSALLLETIGSKNNALLILKKAMHIFPHNRELYLHASRLYLKNGQVDKAVMYWKKAAGPENIGSFIYWLERYKKRYPPDNEPIKPTAQSPSTPGKNDLEKKWLAGQAVSGDAGLELLEKGYIEEALQFFLQNLRVGKTDPFLHFNIGLALSKLNRHEEALANYEKAQKMGLNSLELLNNKGYSLFNLHRFDEAQSCYELARGLAPNDYTILNNLAACYLKTNQKEKALDSFLGAAQNNPGDATLENNLAMCLEATGNTPKAIEHYERALSLAKDTQTRKQILINKINCLIKQKQFSEALAICEKLPCSDQEYEIWGLRAELLNELGRTREAAESYRKALGLTG</sequence>
<dbReference type="Pfam" id="PF13181">
    <property type="entry name" value="TPR_8"/>
    <property type="match status" value="1"/>
</dbReference>
<dbReference type="Pfam" id="PF14559">
    <property type="entry name" value="TPR_19"/>
    <property type="match status" value="1"/>
</dbReference>
<dbReference type="PANTHER" id="PTHR44227:SF3">
    <property type="entry name" value="PROTEIN O-MANNOSYL-TRANSFERASE TMTC4"/>
    <property type="match status" value="1"/>
</dbReference>
<dbReference type="SMART" id="SM00028">
    <property type="entry name" value="TPR"/>
    <property type="match status" value="6"/>
</dbReference>